<evidence type="ECO:0000313" key="1">
    <source>
        <dbReference type="EMBL" id="GER56342.1"/>
    </source>
</evidence>
<reference evidence="2" key="1">
    <citation type="journal article" date="2019" name="Curr. Biol.">
        <title>Genome Sequence of Striga asiatica Provides Insight into the Evolution of Plant Parasitism.</title>
        <authorList>
            <person name="Yoshida S."/>
            <person name="Kim S."/>
            <person name="Wafula E.K."/>
            <person name="Tanskanen J."/>
            <person name="Kim Y.M."/>
            <person name="Honaas L."/>
            <person name="Yang Z."/>
            <person name="Spallek T."/>
            <person name="Conn C.E."/>
            <person name="Ichihashi Y."/>
            <person name="Cheong K."/>
            <person name="Cui S."/>
            <person name="Der J.P."/>
            <person name="Gundlach H."/>
            <person name="Jiao Y."/>
            <person name="Hori C."/>
            <person name="Ishida J.K."/>
            <person name="Kasahara H."/>
            <person name="Kiba T."/>
            <person name="Kim M.S."/>
            <person name="Koo N."/>
            <person name="Laohavisit A."/>
            <person name="Lee Y.H."/>
            <person name="Lumba S."/>
            <person name="McCourt P."/>
            <person name="Mortimer J.C."/>
            <person name="Mutuku J.M."/>
            <person name="Nomura T."/>
            <person name="Sasaki-Sekimoto Y."/>
            <person name="Seto Y."/>
            <person name="Wang Y."/>
            <person name="Wakatake T."/>
            <person name="Sakakibara H."/>
            <person name="Demura T."/>
            <person name="Yamaguchi S."/>
            <person name="Yoneyama K."/>
            <person name="Manabe R.I."/>
            <person name="Nelson D.C."/>
            <person name="Schulman A.H."/>
            <person name="Timko M.P."/>
            <person name="dePamphilis C.W."/>
            <person name="Choi D."/>
            <person name="Shirasu K."/>
        </authorList>
    </citation>
    <scope>NUCLEOTIDE SEQUENCE [LARGE SCALE GENOMIC DNA]</scope>
    <source>
        <strain evidence="2">cv. UVA1</strain>
    </source>
</reference>
<protein>
    <submittedName>
        <fullName evidence="1">Protein-export protein SecB</fullName>
    </submittedName>
</protein>
<name>A0A5A7RGJ8_STRAF</name>
<dbReference type="EMBL" id="BKCP01012625">
    <property type="protein sequence ID" value="GER56342.1"/>
    <property type="molecule type" value="Genomic_DNA"/>
</dbReference>
<evidence type="ECO:0000313" key="2">
    <source>
        <dbReference type="Proteomes" id="UP000325081"/>
    </source>
</evidence>
<feature type="non-terminal residue" evidence="1">
    <location>
        <position position="130"/>
    </location>
</feature>
<dbReference type="AlphaFoldDB" id="A0A5A7RGJ8"/>
<gene>
    <name evidence="1" type="ORF">STAS_34064</name>
</gene>
<comment type="caution">
    <text evidence="1">The sequence shown here is derived from an EMBL/GenBank/DDBJ whole genome shotgun (WGS) entry which is preliminary data.</text>
</comment>
<proteinExistence type="predicted"/>
<accession>A0A5A7RGJ8</accession>
<sequence>MEIKKTVEDDILGFPLEEGTERKERSPFYILRGGILKKRKKIPTVTGYDPYRLVDPAKFEDLNTWLSSSPERCYPFSYSIACYRVPSLNNDHWLALEIDLSGRSIYAYDIQQVLCGSHNLIRNWSPFEFV</sequence>
<dbReference type="Proteomes" id="UP000325081">
    <property type="component" value="Unassembled WGS sequence"/>
</dbReference>
<organism evidence="1 2">
    <name type="scientific">Striga asiatica</name>
    <name type="common">Asiatic witchweed</name>
    <name type="synonym">Buchnera asiatica</name>
    <dbReference type="NCBI Taxonomy" id="4170"/>
    <lineage>
        <taxon>Eukaryota</taxon>
        <taxon>Viridiplantae</taxon>
        <taxon>Streptophyta</taxon>
        <taxon>Embryophyta</taxon>
        <taxon>Tracheophyta</taxon>
        <taxon>Spermatophyta</taxon>
        <taxon>Magnoliopsida</taxon>
        <taxon>eudicotyledons</taxon>
        <taxon>Gunneridae</taxon>
        <taxon>Pentapetalae</taxon>
        <taxon>asterids</taxon>
        <taxon>lamiids</taxon>
        <taxon>Lamiales</taxon>
        <taxon>Orobanchaceae</taxon>
        <taxon>Buchnereae</taxon>
        <taxon>Striga</taxon>
    </lineage>
</organism>
<keyword evidence="2" id="KW-1185">Reference proteome</keyword>